<dbReference type="Proteomes" id="UP000694866">
    <property type="component" value="Unplaced"/>
</dbReference>
<sequence>MAYVSGDGTIRETQPWSITRIFGFFSGIFWAVGMFFNTLISPNTTKYGTGYTRNYRPGSGGSGPPPPPSKKFGGINTKGSMNMPGGCSSCRGG</sequence>
<evidence type="ECO:0000256" key="6">
    <source>
        <dbReference type="SAM" id="MobiDB-lite"/>
    </source>
</evidence>
<evidence type="ECO:0000313" key="9">
    <source>
        <dbReference type="RefSeq" id="XP_011315120.1"/>
    </source>
</evidence>
<dbReference type="OrthoDB" id="167295at2759"/>
<evidence type="ECO:0000313" key="8">
    <source>
        <dbReference type="Proteomes" id="UP000694866"/>
    </source>
</evidence>
<dbReference type="GO" id="GO:0032469">
    <property type="term" value="P:endoplasmic reticulum calcium ion homeostasis"/>
    <property type="evidence" value="ECO:0007669"/>
    <property type="project" value="TreeGrafter"/>
</dbReference>
<dbReference type="GO" id="GO:0005794">
    <property type="term" value="C:Golgi apparatus"/>
    <property type="evidence" value="ECO:0007669"/>
    <property type="project" value="TreeGrafter"/>
</dbReference>
<comment type="subcellular location">
    <subcellularLocation>
        <location evidence="1">Membrane</location>
        <topology evidence="1">Single-pass membrane protein</topology>
    </subcellularLocation>
</comment>
<dbReference type="KEGG" id="fas:105274029"/>
<dbReference type="GeneID" id="105274029"/>
<proteinExistence type="predicted"/>
<gene>
    <name evidence="9" type="primary">LOC105274029</name>
</gene>
<evidence type="ECO:0000256" key="1">
    <source>
        <dbReference type="ARBA" id="ARBA00004167"/>
    </source>
</evidence>
<keyword evidence="8" id="KW-1185">Reference proteome</keyword>
<evidence type="ECO:0000256" key="2">
    <source>
        <dbReference type="ARBA" id="ARBA00022692"/>
    </source>
</evidence>
<evidence type="ECO:0000256" key="5">
    <source>
        <dbReference type="ARBA" id="ARBA00023136"/>
    </source>
</evidence>
<feature type="transmembrane region" description="Helical" evidence="7">
    <location>
        <begin position="21"/>
        <end position="40"/>
    </location>
</feature>
<name>A0A9R1TTR5_9HYME</name>
<reference evidence="9" key="1">
    <citation type="submission" date="2025-08" db="UniProtKB">
        <authorList>
            <consortium name="RefSeq"/>
        </authorList>
    </citation>
    <scope>IDENTIFICATION</scope>
    <source>
        <strain evidence="9">USDA-PBARC FA_bdor</strain>
        <tissue evidence="9">Whole organism</tissue>
    </source>
</reference>
<dbReference type="AlphaFoldDB" id="A0A9R1TTR5"/>
<evidence type="ECO:0000256" key="7">
    <source>
        <dbReference type="SAM" id="Phobius"/>
    </source>
</evidence>
<dbReference type="Pfam" id="PF10961">
    <property type="entry name" value="SelK_SelG"/>
    <property type="match status" value="1"/>
</dbReference>
<dbReference type="PANTHER" id="PTHR16875">
    <property type="entry name" value="SELENOPROTEIN K"/>
    <property type="match status" value="1"/>
</dbReference>
<evidence type="ECO:0000256" key="3">
    <source>
        <dbReference type="ARBA" id="ARBA00022933"/>
    </source>
</evidence>
<accession>A0A9R1TTR5</accession>
<organism evidence="8 9">
    <name type="scientific">Fopius arisanus</name>
    <dbReference type="NCBI Taxonomy" id="64838"/>
    <lineage>
        <taxon>Eukaryota</taxon>
        <taxon>Metazoa</taxon>
        <taxon>Ecdysozoa</taxon>
        <taxon>Arthropoda</taxon>
        <taxon>Hexapoda</taxon>
        <taxon>Insecta</taxon>
        <taxon>Pterygota</taxon>
        <taxon>Neoptera</taxon>
        <taxon>Endopterygota</taxon>
        <taxon>Hymenoptera</taxon>
        <taxon>Apocrita</taxon>
        <taxon>Ichneumonoidea</taxon>
        <taxon>Braconidae</taxon>
        <taxon>Opiinae</taxon>
        <taxon>Fopius</taxon>
    </lineage>
</organism>
<keyword evidence="4 7" id="KW-1133">Transmembrane helix</keyword>
<dbReference type="GO" id="GO:0006816">
    <property type="term" value="P:calcium ion transport"/>
    <property type="evidence" value="ECO:0007669"/>
    <property type="project" value="TreeGrafter"/>
</dbReference>
<keyword evidence="5 7" id="KW-0472">Membrane</keyword>
<keyword evidence="2 7" id="KW-0812">Transmembrane</keyword>
<dbReference type="PANTHER" id="PTHR16875:SF0">
    <property type="entry name" value="SELENOPROTEIN K"/>
    <property type="match status" value="1"/>
</dbReference>
<dbReference type="RefSeq" id="XP_011315120.1">
    <property type="nucleotide sequence ID" value="XM_011316818.1"/>
</dbReference>
<dbReference type="InterPro" id="IPR024491">
    <property type="entry name" value="Se_SelK/SelG"/>
</dbReference>
<dbReference type="GO" id="GO:0005789">
    <property type="term" value="C:endoplasmic reticulum membrane"/>
    <property type="evidence" value="ECO:0007669"/>
    <property type="project" value="TreeGrafter"/>
</dbReference>
<protein>
    <submittedName>
        <fullName evidence="9">Selenoprotein K</fullName>
    </submittedName>
</protein>
<keyword evidence="3" id="KW-0712">Selenocysteine</keyword>
<feature type="region of interest" description="Disordered" evidence="6">
    <location>
        <begin position="51"/>
        <end position="93"/>
    </location>
</feature>
<evidence type="ECO:0000256" key="4">
    <source>
        <dbReference type="ARBA" id="ARBA00022989"/>
    </source>
</evidence>